<evidence type="ECO:0000313" key="2">
    <source>
        <dbReference type="EMBL" id="SHG89148.1"/>
    </source>
</evidence>
<dbReference type="AlphaFoldDB" id="A0A1M5NHZ0"/>
<dbReference type="Pfam" id="PF01841">
    <property type="entry name" value="Transglut_core"/>
    <property type="match status" value="1"/>
</dbReference>
<keyword evidence="2" id="KW-0378">Hydrolase</keyword>
<evidence type="ECO:0000259" key="1">
    <source>
        <dbReference type="SMART" id="SM00460"/>
    </source>
</evidence>
<dbReference type="EMBL" id="FQWQ01000001">
    <property type="protein sequence ID" value="SHG89148.1"/>
    <property type="molecule type" value="Genomic_DNA"/>
</dbReference>
<keyword evidence="2" id="KW-0645">Protease</keyword>
<protein>
    <submittedName>
        <fullName evidence="2">Transglutaminase-like enzyme, putative cysteine protease</fullName>
    </submittedName>
</protein>
<dbReference type="SUPFAM" id="SSF54001">
    <property type="entry name" value="Cysteine proteinases"/>
    <property type="match status" value="1"/>
</dbReference>
<feature type="domain" description="Transglutaminase-like" evidence="1">
    <location>
        <begin position="177"/>
        <end position="247"/>
    </location>
</feature>
<dbReference type="GO" id="GO:0006508">
    <property type="term" value="P:proteolysis"/>
    <property type="evidence" value="ECO:0007669"/>
    <property type="project" value="UniProtKB-KW"/>
</dbReference>
<dbReference type="SMART" id="SM00460">
    <property type="entry name" value="TGc"/>
    <property type="match status" value="1"/>
</dbReference>
<reference evidence="2 3" key="1">
    <citation type="submission" date="2016-11" db="EMBL/GenBank/DDBJ databases">
        <authorList>
            <person name="Jaros S."/>
            <person name="Januszkiewicz K."/>
            <person name="Wedrychowicz H."/>
        </authorList>
    </citation>
    <scope>NUCLEOTIDE SEQUENCE [LARGE SCALE GENOMIC DNA]</scope>
    <source>
        <strain evidence="2 3">DSM 24574</strain>
    </source>
</reference>
<dbReference type="InterPro" id="IPR013589">
    <property type="entry name" value="Bac_transglu_N"/>
</dbReference>
<keyword evidence="3" id="KW-1185">Reference proteome</keyword>
<dbReference type="Pfam" id="PF08379">
    <property type="entry name" value="Bact_transglu_N"/>
    <property type="match status" value="1"/>
</dbReference>
<dbReference type="GO" id="GO:0008233">
    <property type="term" value="F:peptidase activity"/>
    <property type="evidence" value="ECO:0007669"/>
    <property type="project" value="UniProtKB-KW"/>
</dbReference>
<dbReference type="RefSeq" id="WP_073133856.1">
    <property type="nucleotide sequence ID" value="NZ_FQWQ01000001.1"/>
</dbReference>
<sequence length="292" mass="33294">MRYKIKHVTEYTYQDPVSLCHNRVCLTPLNLPQHTCISSQIKIQPPPDDLTYRKDFFGNTVLFFSSYTDHDHLEIVSESEVNLEGRPNADHALDSPVLWKEMQQRLASQDDELFEIIQYTLPSTYIPYSEEIKKFSEDCFAEDATLWSACHALMQKIYKNIEFKPGFTTINTPVEFVVKAKKGVCQDFAHLMISCLRNMGLAARYVSGYIETLPPPGKEKLVGSDASHAWVSVYFPSIGWVEFDPTNNLLPTYNHITVAFGRDYHDVAPIKGIVFSSGKQNLTVKVDVTRLD</sequence>
<dbReference type="PANTHER" id="PTHR33490">
    <property type="entry name" value="BLR5614 PROTEIN-RELATED"/>
    <property type="match status" value="1"/>
</dbReference>
<gene>
    <name evidence="2" type="ORF">SAMN04488109_2353</name>
</gene>
<evidence type="ECO:0000313" key="3">
    <source>
        <dbReference type="Proteomes" id="UP000184212"/>
    </source>
</evidence>
<dbReference type="PANTHER" id="PTHR33490:SF7">
    <property type="entry name" value="BLR2979 PROTEIN"/>
    <property type="match status" value="1"/>
</dbReference>
<dbReference type="Proteomes" id="UP000184212">
    <property type="component" value="Unassembled WGS sequence"/>
</dbReference>
<dbReference type="Gene3D" id="3.10.620.30">
    <property type="match status" value="1"/>
</dbReference>
<dbReference type="InterPro" id="IPR002931">
    <property type="entry name" value="Transglutaminase-like"/>
</dbReference>
<dbReference type="InterPro" id="IPR038765">
    <property type="entry name" value="Papain-like_cys_pep_sf"/>
</dbReference>
<dbReference type="OrthoDB" id="9804872at2"/>
<organism evidence="2 3">
    <name type="scientific">Chryseolinea serpens</name>
    <dbReference type="NCBI Taxonomy" id="947013"/>
    <lineage>
        <taxon>Bacteria</taxon>
        <taxon>Pseudomonadati</taxon>
        <taxon>Bacteroidota</taxon>
        <taxon>Cytophagia</taxon>
        <taxon>Cytophagales</taxon>
        <taxon>Fulvivirgaceae</taxon>
        <taxon>Chryseolinea</taxon>
    </lineage>
</organism>
<accession>A0A1M5NHZ0</accession>
<proteinExistence type="predicted"/>
<name>A0A1M5NHZ0_9BACT</name>
<dbReference type="STRING" id="947013.SAMN04488109_2353"/>